<protein>
    <submittedName>
        <fullName evidence="1">3253_t:CDS:1</fullName>
    </submittedName>
</protein>
<sequence length="53" mass="5850">VAIEVDLITETVIEEAIIIELANVLGKTKYFAKSESEIGMILISPIIQISENF</sequence>
<name>A0ACA9P4L1_9GLOM</name>
<dbReference type="EMBL" id="CAJVPU010021947">
    <property type="protein sequence ID" value="CAG8683474.1"/>
    <property type="molecule type" value="Genomic_DNA"/>
</dbReference>
<feature type="non-terminal residue" evidence="1">
    <location>
        <position position="1"/>
    </location>
</feature>
<organism evidence="1 2">
    <name type="scientific">Dentiscutata heterogama</name>
    <dbReference type="NCBI Taxonomy" id="1316150"/>
    <lineage>
        <taxon>Eukaryota</taxon>
        <taxon>Fungi</taxon>
        <taxon>Fungi incertae sedis</taxon>
        <taxon>Mucoromycota</taxon>
        <taxon>Glomeromycotina</taxon>
        <taxon>Glomeromycetes</taxon>
        <taxon>Diversisporales</taxon>
        <taxon>Gigasporaceae</taxon>
        <taxon>Dentiscutata</taxon>
    </lineage>
</organism>
<gene>
    <name evidence="1" type="ORF">DHETER_LOCUS10782</name>
</gene>
<evidence type="ECO:0000313" key="1">
    <source>
        <dbReference type="EMBL" id="CAG8683474.1"/>
    </source>
</evidence>
<accession>A0ACA9P4L1</accession>
<evidence type="ECO:0000313" key="2">
    <source>
        <dbReference type="Proteomes" id="UP000789702"/>
    </source>
</evidence>
<comment type="caution">
    <text evidence="1">The sequence shown here is derived from an EMBL/GenBank/DDBJ whole genome shotgun (WGS) entry which is preliminary data.</text>
</comment>
<dbReference type="Proteomes" id="UP000789702">
    <property type="component" value="Unassembled WGS sequence"/>
</dbReference>
<proteinExistence type="predicted"/>
<reference evidence="1" key="1">
    <citation type="submission" date="2021-06" db="EMBL/GenBank/DDBJ databases">
        <authorList>
            <person name="Kallberg Y."/>
            <person name="Tangrot J."/>
            <person name="Rosling A."/>
        </authorList>
    </citation>
    <scope>NUCLEOTIDE SEQUENCE</scope>
    <source>
        <strain evidence="1">IL203A</strain>
    </source>
</reference>
<keyword evidence="2" id="KW-1185">Reference proteome</keyword>